<evidence type="ECO:0000313" key="2">
    <source>
        <dbReference type="Proteomes" id="UP001176961"/>
    </source>
</evidence>
<comment type="caution">
    <text evidence="1">The sequence shown here is derived from an EMBL/GenBank/DDBJ whole genome shotgun (WGS) entry which is preliminary data.</text>
</comment>
<organism evidence="1 2">
    <name type="scientific">Cylicocyclus nassatus</name>
    <name type="common">Nematode worm</name>
    <dbReference type="NCBI Taxonomy" id="53992"/>
    <lineage>
        <taxon>Eukaryota</taxon>
        <taxon>Metazoa</taxon>
        <taxon>Ecdysozoa</taxon>
        <taxon>Nematoda</taxon>
        <taxon>Chromadorea</taxon>
        <taxon>Rhabditida</taxon>
        <taxon>Rhabditina</taxon>
        <taxon>Rhabditomorpha</taxon>
        <taxon>Strongyloidea</taxon>
        <taxon>Strongylidae</taxon>
        <taxon>Cylicocyclus</taxon>
    </lineage>
</organism>
<name>A0AA36HFL9_CYLNA</name>
<protein>
    <submittedName>
        <fullName evidence="1">Uncharacterized protein</fullName>
    </submittedName>
</protein>
<dbReference type="Proteomes" id="UP001176961">
    <property type="component" value="Unassembled WGS sequence"/>
</dbReference>
<reference evidence="1" key="1">
    <citation type="submission" date="2023-07" db="EMBL/GenBank/DDBJ databases">
        <authorList>
            <consortium name="CYATHOMIX"/>
        </authorList>
    </citation>
    <scope>NUCLEOTIDE SEQUENCE</scope>
    <source>
        <strain evidence="1">N/A</strain>
    </source>
</reference>
<gene>
    <name evidence="1" type="ORF">CYNAS_LOCUS21907</name>
</gene>
<keyword evidence="2" id="KW-1185">Reference proteome</keyword>
<dbReference type="EMBL" id="CATQJL010000326">
    <property type="protein sequence ID" value="CAJ0609924.1"/>
    <property type="molecule type" value="Genomic_DNA"/>
</dbReference>
<accession>A0AA36HFL9</accession>
<dbReference type="AlphaFoldDB" id="A0AA36HFL9"/>
<evidence type="ECO:0000313" key="1">
    <source>
        <dbReference type="EMBL" id="CAJ0609924.1"/>
    </source>
</evidence>
<sequence length="69" mass="7830">MRCVVLLHLKYWSHRIQGDVVKQQFLASNLELRFHFYCSIKHTAQFCNVSSGTATTYSVALGLGQNLAK</sequence>
<proteinExistence type="predicted"/>